<dbReference type="Proteomes" id="UP000796761">
    <property type="component" value="Unassembled WGS sequence"/>
</dbReference>
<dbReference type="PANTHER" id="PTHR33332">
    <property type="entry name" value="REVERSE TRANSCRIPTASE DOMAIN-CONTAINING PROTEIN"/>
    <property type="match status" value="1"/>
</dbReference>
<dbReference type="EMBL" id="SWJQ01000284">
    <property type="protein sequence ID" value="TRZ17141.1"/>
    <property type="molecule type" value="Genomic_DNA"/>
</dbReference>
<keyword evidence="2" id="KW-1185">Reference proteome</keyword>
<organism evidence="1 2">
    <name type="scientific">Zosterops borbonicus</name>
    <dbReference type="NCBI Taxonomy" id="364589"/>
    <lineage>
        <taxon>Eukaryota</taxon>
        <taxon>Metazoa</taxon>
        <taxon>Chordata</taxon>
        <taxon>Craniata</taxon>
        <taxon>Vertebrata</taxon>
        <taxon>Euteleostomi</taxon>
        <taxon>Archelosauria</taxon>
        <taxon>Archosauria</taxon>
        <taxon>Dinosauria</taxon>
        <taxon>Saurischia</taxon>
        <taxon>Theropoda</taxon>
        <taxon>Coelurosauria</taxon>
        <taxon>Aves</taxon>
        <taxon>Neognathae</taxon>
        <taxon>Neoaves</taxon>
        <taxon>Telluraves</taxon>
        <taxon>Australaves</taxon>
        <taxon>Passeriformes</taxon>
        <taxon>Sylvioidea</taxon>
        <taxon>Zosteropidae</taxon>
        <taxon>Zosterops</taxon>
    </lineage>
</organism>
<proteinExistence type="predicted"/>
<dbReference type="OrthoDB" id="276744at2759"/>
<accession>A0A8K1GFQ0</accession>
<protein>
    <submittedName>
        <fullName evidence="1">Uncharacterized protein</fullName>
    </submittedName>
</protein>
<gene>
    <name evidence="1" type="ORF">HGM15179_009965</name>
</gene>
<evidence type="ECO:0000313" key="2">
    <source>
        <dbReference type="Proteomes" id="UP000796761"/>
    </source>
</evidence>
<comment type="caution">
    <text evidence="1">The sequence shown here is derived from an EMBL/GenBank/DDBJ whole genome shotgun (WGS) entry which is preliminary data.</text>
</comment>
<name>A0A8K1GFQ0_9PASS</name>
<evidence type="ECO:0000313" key="1">
    <source>
        <dbReference type="EMBL" id="TRZ17141.1"/>
    </source>
</evidence>
<dbReference type="AlphaFoldDB" id="A0A8K1GFQ0"/>
<reference evidence="1" key="1">
    <citation type="submission" date="2019-04" db="EMBL/GenBank/DDBJ databases">
        <title>Genome assembly of Zosterops borbonicus 15179.</title>
        <authorList>
            <person name="Leroy T."/>
            <person name="Anselmetti Y."/>
            <person name="Tilak M.-K."/>
            <person name="Nabholz B."/>
        </authorList>
    </citation>
    <scope>NUCLEOTIDE SEQUENCE</scope>
    <source>
        <strain evidence="1">HGM_15179</strain>
        <tissue evidence="1">Muscle</tissue>
    </source>
</reference>
<sequence>MLIQENKEICTILGYESRQGNGDEVLLDRRSEEGSLSLYPVKALQVPHEEVGDAMQVGNLPSAVMEQDIQFWMYGEVLFLKILVTKVIHRKPGKFPLNNNMTPKLFLTAASPRPHLRLVLSGFGFNQWSAIEFSPRAISVPVVAKKTKDILACINSSEASRTRVVIVLLYWALVRPKITFYVQFWAPQYMKGVEMLKSVPRRAVGLGKNLEHKSFEKQLRELRVFILEKRRLRGDLITLYSLLKAGQMGISLFFQAASDRRRGNGLKLFQRMFRSDIRKNSITETVLSIGMYRSGWCWSHIPESLQEMCEYALEGRVNGKHGGSDRWDFMI</sequence>